<proteinExistence type="predicted"/>
<protein>
    <submittedName>
        <fullName evidence="3">Uncharacterized protein</fullName>
    </submittedName>
</protein>
<evidence type="ECO:0000313" key="4">
    <source>
        <dbReference type="Proteomes" id="UP000886817"/>
    </source>
</evidence>
<dbReference type="EMBL" id="DXEX01000182">
    <property type="protein sequence ID" value="HIX59729.1"/>
    <property type="molecule type" value="Genomic_DNA"/>
</dbReference>
<organism evidence="3 4">
    <name type="scientific">Candidatus Blautia gallistercoris</name>
    <dbReference type="NCBI Taxonomy" id="2838490"/>
    <lineage>
        <taxon>Bacteria</taxon>
        <taxon>Bacillati</taxon>
        <taxon>Bacillota</taxon>
        <taxon>Clostridia</taxon>
        <taxon>Lachnospirales</taxon>
        <taxon>Lachnospiraceae</taxon>
        <taxon>Blautia</taxon>
    </lineage>
</organism>
<feature type="transmembrane region" description="Helical" evidence="2">
    <location>
        <begin position="129"/>
        <end position="150"/>
    </location>
</feature>
<feature type="compositionally biased region" description="Low complexity" evidence="1">
    <location>
        <begin position="108"/>
        <end position="120"/>
    </location>
</feature>
<keyword evidence="2" id="KW-0812">Transmembrane</keyword>
<feature type="compositionally biased region" description="Basic and acidic residues" evidence="1">
    <location>
        <begin position="42"/>
        <end position="65"/>
    </location>
</feature>
<feature type="compositionally biased region" description="Low complexity" evidence="1">
    <location>
        <begin position="66"/>
        <end position="87"/>
    </location>
</feature>
<reference evidence="3" key="2">
    <citation type="submission" date="2021-04" db="EMBL/GenBank/DDBJ databases">
        <authorList>
            <person name="Gilroy R."/>
        </authorList>
    </citation>
    <scope>NUCLEOTIDE SEQUENCE</scope>
    <source>
        <strain evidence="3">ChiSjej1B19-8411</strain>
    </source>
</reference>
<dbReference type="AlphaFoldDB" id="A0A9D1WIA2"/>
<evidence type="ECO:0000256" key="1">
    <source>
        <dbReference type="SAM" id="MobiDB-lite"/>
    </source>
</evidence>
<keyword evidence="2" id="KW-0472">Membrane</keyword>
<reference evidence="3" key="1">
    <citation type="journal article" date="2021" name="PeerJ">
        <title>Extensive microbial diversity within the chicken gut microbiome revealed by metagenomics and culture.</title>
        <authorList>
            <person name="Gilroy R."/>
            <person name="Ravi A."/>
            <person name="Getino M."/>
            <person name="Pursley I."/>
            <person name="Horton D.L."/>
            <person name="Alikhan N.F."/>
            <person name="Baker D."/>
            <person name="Gharbi K."/>
            <person name="Hall N."/>
            <person name="Watson M."/>
            <person name="Adriaenssens E.M."/>
            <person name="Foster-Nyarko E."/>
            <person name="Jarju S."/>
            <person name="Secka A."/>
            <person name="Antonio M."/>
            <person name="Oren A."/>
            <person name="Chaudhuri R.R."/>
            <person name="La Ragione R."/>
            <person name="Hildebrand F."/>
            <person name="Pallen M.J."/>
        </authorList>
    </citation>
    <scope>NUCLEOTIDE SEQUENCE</scope>
    <source>
        <strain evidence="3">ChiSjej1B19-8411</strain>
    </source>
</reference>
<accession>A0A9D1WIA2</accession>
<dbReference type="Proteomes" id="UP000886817">
    <property type="component" value="Unassembled WGS sequence"/>
</dbReference>
<evidence type="ECO:0000313" key="3">
    <source>
        <dbReference type="EMBL" id="HIX59729.1"/>
    </source>
</evidence>
<comment type="caution">
    <text evidence="3">The sequence shown here is derived from an EMBL/GenBank/DDBJ whole genome shotgun (WGS) entry which is preliminary data.</text>
</comment>
<sequence>MGVRKCCVCEGSIVNGRCRECGMPYRRDEELYHLNENRRDHYKHASKEAREKLEKLERPLSRQADRGTVSRSSSASGSSTRQTGASSGREKRQRQKESENTAYQRRYSSAGRSGGISMSSRSRSRRSRLLIVVILVVAILGMLPGILSALSDIVDDISYSFQGSTQESYVMEEKLTSADVAPVGEYTVDFFDQTVTAGEYVIGQEIPAGIYTISLISDQGEVDLNLDDYENGLFEFLVFSHEEYDADYQVESFEGLALMEGGELRLEGAGTLNFYCEEAYYTQNWTQQENPMDISYEVESEMEVGTDLEPGVYDVVLEEGEGDLRIQRGDEYGFSLYLSSETDYGTREFRNLNLPEGTVLTLEEYGDVCNVSLRPSAVIYLEKENTQEESSETF</sequence>
<gene>
    <name evidence="3" type="ORF">IAA45_08450</name>
</gene>
<evidence type="ECO:0000256" key="2">
    <source>
        <dbReference type="SAM" id="Phobius"/>
    </source>
</evidence>
<keyword evidence="2" id="KW-1133">Transmembrane helix</keyword>
<feature type="region of interest" description="Disordered" evidence="1">
    <location>
        <begin position="42"/>
        <end position="120"/>
    </location>
</feature>
<name>A0A9D1WIA2_9FIRM</name>